<proteinExistence type="predicted"/>
<dbReference type="Gene3D" id="2.120.10.30">
    <property type="entry name" value="TolB, C-terminal domain"/>
    <property type="match status" value="3"/>
</dbReference>
<evidence type="ECO:0008006" key="3">
    <source>
        <dbReference type="Google" id="ProtNLM"/>
    </source>
</evidence>
<dbReference type="SUPFAM" id="SSF63825">
    <property type="entry name" value="YWTD domain"/>
    <property type="match status" value="1"/>
</dbReference>
<dbReference type="RefSeq" id="WP_342159712.1">
    <property type="nucleotide sequence ID" value="NZ_JBCDNA010000002.1"/>
</dbReference>
<protein>
    <recommendedName>
        <fullName evidence="3">SMP-30/Gluconolactonase/LRE-like region domain-containing protein</fullName>
    </recommendedName>
</protein>
<organism evidence="1 2">
    <name type="scientific">Lutimonas vermicola</name>
    <dbReference type="NCBI Taxonomy" id="414288"/>
    <lineage>
        <taxon>Bacteria</taxon>
        <taxon>Pseudomonadati</taxon>
        <taxon>Bacteroidota</taxon>
        <taxon>Flavobacteriia</taxon>
        <taxon>Flavobacteriales</taxon>
        <taxon>Flavobacteriaceae</taxon>
        <taxon>Lutimonas</taxon>
    </lineage>
</organism>
<dbReference type="InterPro" id="IPR051344">
    <property type="entry name" value="Vgb"/>
</dbReference>
<comment type="caution">
    <text evidence="1">The sequence shown here is derived from an EMBL/GenBank/DDBJ whole genome shotgun (WGS) entry which is preliminary data.</text>
</comment>
<reference evidence="1 2" key="1">
    <citation type="submission" date="2024-04" db="EMBL/GenBank/DDBJ databases">
        <title>whole genome sequencing of Lutimonas vermicola strain IMCC1616.</title>
        <authorList>
            <person name="Bae S.S."/>
        </authorList>
    </citation>
    <scope>NUCLEOTIDE SEQUENCE [LARGE SCALE GENOMIC DNA]</scope>
    <source>
        <strain evidence="1 2">IMCC1616</strain>
    </source>
</reference>
<evidence type="ECO:0000313" key="1">
    <source>
        <dbReference type="EMBL" id="MEL4455760.1"/>
    </source>
</evidence>
<dbReference type="PANTHER" id="PTHR40274:SF4">
    <property type="entry name" value="BLL1406 PROTEIN"/>
    <property type="match status" value="1"/>
</dbReference>
<name>A0ABU9L1S4_9FLAO</name>
<gene>
    <name evidence="1" type="ORF">AABB81_07625</name>
</gene>
<sequence length="556" mass="60396">MRKFSKYFIVFLLTGLVAQCQKKEAKSGVEPEAAVHEMSEVSDNVQILVEPSPMRGSNGIVWGPDDKLYVGSVWHNAAFVVDPVTGEYEMIEGSKGTDDMAFHPDGRLFFNWIATGEVGMMDTDGTISVVAKVPVGNDGIAINDEGRIFVSGQFADSHLFEIYPDDNREPRTITNEGMRMSNAMAFGPDGKLYGSAWVTGEAIQIDMEDGATEMVGEKQGANLSAAKFNSKGELHVMDAAHGVIYKVNQDDQTFELVAKTPFPSTDNFCFGPDDGMYVTSSADCYVYEMTGLDTYREIIPSGLGLVGGVTFMEDNGKPVMVVVDIFAIRKMDHETGKELSAARGITMTTDVGWMMTVEPYDGDQVVTTSWTGNFVKIWDMKTNSMVANFEKFKMPTNAITIGKDIIFSELGGAVKRFSPDAPDKAMELADNLKQPFGLAYDNGDLYVSEDMGGRIVQILDNDKVIKPKVVRDGLSSPQGLAIDNGKLYVVEAGKGQLISIDLSSGDTNTIATGMEFSTGKLEFTDSKNWTRSSVSILGSQAYITGAGSGAIYKVNL</sequence>
<dbReference type="InterPro" id="IPR011042">
    <property type="entry name" value="6-blade_b-propeller_TolB-like"/>
</dbReference>
<dbReference type="Proteomes" id="UP001474120">
    <property type="component" value="Unassembled WGS sequence"/>
</dbReference>
<accession>A0ABU9L1S4</accession>
<dbReference type="SUPFAM" id="SSF101898">
    <property type="entry name" value="NHL repeat"/>
    <property type="match status" value="1"/>
</dbReference>
<dbReference type="EMBL" id="JBCDNA010000002">
    <property type="protein sequence ID" value="MEL4455760.1"/>
    <property type="molecule type" value="Genomic_DNA"/>
</dbReference>
<keyword evidence="2" id="KW-1185">Reference proteome</keyword>
<dbReference type="PANTHER" id="PTHR40274">
    <property type="entry name" value="VIRGINIAMYCIN B LYASE"/>
    <property type="match status" value="1"/>
</dbReference>
<evidence type="ECO:0000313" key="2">
    <source>
        <dbReference type="Proteomes" id="UP001474120"/>
    </source>
</evidence>